<feature type="domain" description="HTH myb-type" evidence="8">
    <location>
        <begin position="1"/>
        <end position="50"/>
    </location>
</feature>
<dbReference type="GO" id="GO:0000981">
    <property type="term" value="F:DNA-binding transcription factor activity, RNA polymerase II-specific"/>
    <property type="evidence" value="ECO:0007669"/>
    <property type="project" value="TreeGrafter"/>
</dbReference>
<dbReference type="PROSITE" id="PS51294">
    <property type="entry name" value="HTH_MYB"/>
    <property type="match status" value="2"/>
</dbReference>
<comment type="subcellular location">
    <subcellularLocation>
        <location evidence="1">Nucleus</location>
    </subcellularLocation>
</comment>
<proteinExistence type="predicted"/>
<evidence type="ECO:0000256" key="2">
    <source>
        <dbReference type="ARBA" id="ARBA00022737"/>
    </source>
</evidence>
<sequence>MSSRGHWRLAEDEKLRELVEQYGPHNWNSIAEKLQGRSGKSCRLRWFNQLDPRINRSPFTEEEEERLLACHRIHGNKWAVIAKQFPGRTDNAVKNHWHVIMARRCRERSKIQAKKSSSTLFSQRAETFLLKSRCKNQPLEFYDFLQVKTESSKSEVIDNARRDDVEVDQEAKELPKSRAGFPFFDFLSAGNQVSGF</sequence>
<dbReference type="InterPro" id="IPR050560">
    <property type="entry name" value="MYB_TF"/>
</dbReference>
<keyword evidence="4" id="KW-0238">DNA-binding</keyword>
<evidence type="ECO:0000256" key="1">
    <source>
        <dbReference type="ARBA" id="ARBA00004123"/>
    </source>
</evidence>
<dbReference type="GO" id="GO:0005634">
    <property type="term" value="C:nucleus"/>
    <property type="evidence" value="ECO:0007669"/>
    <property type="project" value="UniProtKB-SubCell"/>
</dbReference>
<dbReference type="SMART" id="SM00717">
    <property type="entry name" value="SANT"/>
    <property type="match status" value="2"/>
</dbReference>
<evidence type="ECO:0000256" key="3">
    <source>
        <dbReference type="ARBA" id="ARBA00023015"/>
    </source>
</evidence>
<dbReference type="EMBL" id="RCHU01000449">
    <property type="protein sequence ID" value="TKS04799.1"/>
    <property type="molecule type" value="Genomic_DNA"/>
</dbReference>
<dbReference type="AlphaFoldDB" id="A0A4U5Q4Y0"/>
<keyword evidence="5" id="KW-0804">Transcription</keyword>
<dbReference type="InterPro" id="IPR009057">
    <property type="entry name" value="Homeodomain-like_sf"/>
</dbReference>
<dbReference type="CDD" id="cd00167">
    <property type="entry name" value="SANT"/>
    <property type="match status" value="2"/>
</dbReference>
<evidence type="ECO:0000256" key="6">
    <source>
        <dbReference type="ARBA" id="ARBA00023242"/>
    </source>
</evidence>
<dbReference type="InterPro" id="IPR001005">
    <property type="entry name" value="SANT/Myb"/>
</dbReference>
<evidence type="ECO:0000256" key="4">
    <source>
        <dbReference type="ARBA" id="ARBA00023125"/>
    </source>
</evidence>
<evidence type="ECO:0000313" key="9">
    <source>
        <dbReference type="EMBL" id="TKS04799.1"/>
    </source>
</evidence>
<evidence type="ECO:0000259" key="8">
    <source>
        <dbReference type="PROSITE" id="PS51294"/>
    </source>
</evidence>
<dbReference type="FunFam" id="1.10.10.60:FF:000060">
    <property type="entry name" value="MYB transcription factor"/>
    <property type="match status" value="1"/>
</dbReference>
<accession>A0A4U5Q4Y0</accession>
<evidence type="ECO:0000256" key="5">
    <source>
        <dbReference type="ARBA" id="ARBA00023163"/>
    </source>
</evidence>
<dbReference type="InterPro" id="IPR017930">
    <property type="entry name" value="Myb_dom"/>
</dbReference>
<dbReference type="Pfam" id="PF13921">
    <property type="entry name" value="Myb_DNA-bind_6"/>
    <property type="match status" value="1"/>
</dbReference>
<protein>
    <submittedName>
        <fullName evidence="9">Uncharacterized protein</fullName>
    </submittedName>
</protein>
<gene>
    <name evidence="9" type="ORF">D5086_0000139050</name>
</gene>
<name>A0A4U5Q4Y0_POPAL</name>
<feature type="domain" description="Myb-like" evidence="7">
    <location>
        <begin position="1"/>
        <end position="50"/>
    </location>
</feature>
<keyword evidence="3" id="KW-0805">Transcription regulation</keyword>
<reference evidence="9" key="1">
    <citation type="submission" date="2018-10" db="EMBL/GenBank/DDBJ databases">
        <title>Population genomic analysis revealed the cold adaptation of white poplar.</title>
        <authorList>
            <person name="Liu Y.-J."/>
        </authorList>
    </citation>
    <scope>NUCLEOTIDE SEQUENCE [LARGE SCALE GENOMIC DNA]</scope>
    <source>
        <strain evidence="9">PAL-ZL1</strain>
    </source>
</reference>
<dbReference type="PANTHER" id="PTHR45614:SF256">
    <property type="entry name" value="TRANSCRIPTION FACTOR MYB52"/>
    <property type="match status" value="1"/>
</dbReference>
<organism evidence="9">
    <name type="scientific">Populus alba</name>
    <name type="common">White poplar</name>
    <dbReference type="NCBI Taxonomy" id="43335"/>
    <lineage>
        <taxon>Eukaryota</taxon>
        <taxon>Viridiplantae</taxon>
        <taxon>Streptophyta</taxon>
        <taxon>Embryophyta</taxon>
        <taxon>Tracheophyta</taxon>
        <taxon>Spermatophyta</taxon>
        <taxon>Magnoliopsida</taxon>
        <taxon>eudicotyledons</taxon>
        <taxon>Gunneridae</taxon>
        <taxon>Pentapetalae</taxon>
        <taxon>rosids</taxon>
        <taxon>fabids</taxon>
        <taxon>Malpighiales</taxon>
        <taxon>Salicaceae</taxon>
        <taxon>Saliceae</taxon>
        <taxon>Populus</taxon>
    </lineage>
</organism>
<dbReference type="Gene3D" id="1.10.10.60">
    <property type="entry name" value="Homeodomain-like"/>
    <property type="match status" value="2"/>
</dbReference>
<dbReference type="PROSITE" id="PS50090">
    <property type="entry name" value="MYB_LIKE"/>
    <property type="match status" value="2"/>
</dbReference>
<evidence type="ECO:0000259" key="7">
    <source>
        <dbReference type="PROSITE" id="PS50090"/>
    </source>
</evidence>
<feature type="domain" description="HTH myb-type" evidence="8">
    <location>
        <begin position="51"/>
        <end position="105"/>
    </location>
</feature>
<dbReference type="PANTHER" id="PTHR45614">
    <property type="entry name" value="MYB PROTEIN-RELATED"/>
    <property type="match status" value="1"/>
</dbReference>
<keyword evidence="6" id="KW-0539">Nucleus</keyword>
<comment type="caution">
    <text evidence="9">The sequence shown here is derived from an EMBL/GenBank/DDBJ whole genome shotgun (WGS) entry which is preliminary data.</text>
</comment>
<feature type="domain" description="Myb-like" evidence="7">
    <location>
        <begin position="51"/>
        <end position="101"/>
    </location>
</feature>
<dbReference type="SUPFAM" id="SSF46689">
    <property type="entry name" value="Homeodomain-like"/>
    <property type="match status" value="1"/>
</dbReference>
<keyword evidence="2" id="KW-0677">Repeat</keyword>
<dbReference type="GO" id="GO:0000978">
    <property type="term" value="F:RNA polymerase II cis-regulatory region sequence-specific DNA binding"/>
    <property type="evidence" value="ECO:0007669"/>
    <property type="project" value="TreeGrafter"/>
</dbReference>